<evidence type="ECO:0000313" key="6">
    <source>
        <dbReference type="EMBL" id="CAI9772715.1"/>
    </source>
</evidence>
<dbReference type="CDD" id="cd23767">
    <property type="entry name" value="IQCD"/>
    <property type="match status" value="1"/>
</dbReference>
<evidence type="ECO:0000256" key="4">
    <source>
        <dbReference type="SAM" id="MobiDB-lite"/>
    </source>
</evidence>
<dbReference type="InterPro" id="IPR000048">
    <property type="entry name" value="IQ_motif_EF-hand-BS"/>
</dbReference>
<comment type="subunit">
    <text evidence="3">Binds to multiple calmodulin (CaM) in the presence of Ca(2+) and CaM-like proteins.</text>
</comment>
<dbReference type="AlphaFoldDB" id="A0AAD1ZNG9"/>
<evidence type="ECO:0000313" key="7">
    <source>
        <dbReference type="Proteomes" id="UP000834106"/>
    </source>
</evidence>
<keyword evidence="7" id="KW-1185">Reference proteome</keyword>
<evidence type="ECO:0000256" key="3">
    <source>
        <dbReference type="ARBA" id="ARBA00024378"/>
    </source>
</evidence>
<dbReference type="Pfam" id="PF13178">
    <property type="entry name" value="DUF4005"/>
    <property type="match status" value="1"/>
</dbReference>
<dbReference type="PROSITE" id="PS50096">
    <property type="entry name" value="IQ"/>
    <property type="match status" value="2"/>
</dbReference>
<dbReference type="PANTHER" id="PTHR32295">
    <property type="entry name" value="IQ-DOMAIN 5-RELATED"/>
    <property type="match status" value="1"/>
</dbReference>
<dbReference type="GO" id="GO:0005516">
    <property type="term" value="F:calmodulin binding"/>
    <property type="evidence" value="ECO:0007669"/>
    <property type="project" value="UniProtKB-KW"/>
</dbReference>
<proteinExistence type="inferred from homology"/>
<accession>A0AAD1ZNG9</accession>
<evidence type="ECO:0000259" key="5">
    <source>
        <dbReference type="Pfam" id="PF13178"/>
    </source>
</evidence>
<gene>
    <name evidence="6" type="ORF">FPE_LOCUS20145</name>
</gene>
<dbReference type="SMART" id="SM00015">
    <property type="entry name" value="IQ"/>
    <property type="match status" value="2"/>
</dbReference>
<name>A0AAD1ZNG9_9LAMI</name>
<dbReference type="EMBL" id="OU503047">
    <property type="protein sequence ID" value="CAI9772715.1"/>
    <property type="molecule type" value="Genomic_DNA"/>
</dbReference>
<dbReference type="InterPro" id="IPR025064">
    <property type="entry name" value="DUF4005"/>
</dbReference>
<evidence type="ECO:0000256" key="1">
    <source>
        <dbReference type="ARBA" id="ARBA00022860"/>
    </source>
</evidence>
<feature type="domain" description="DUF4005" evidence="5">
    <location>
        <begin position="337"/>
        <end position="405"/>
    </location>
</feature>
<comment type="similarity">
    <text evidence="2">Belongs to the IQD family.</text>
</comment>
<keyword evidence="1" id="KW-0112">Calmodulin-binding</keyword>
<dbReference type="PANTHER" id="PTHR32295:SF11">
    <property type="entry name" value="PROTEIN IQ-DOMAIN 22"/>
    <property type="match status" value="1"/>
</dbReference>
<feature type="region of interest" description="Disordered" evidence="4">
    <location>
        <begin position="193"/>
        <end position="214"/>
    </location>
</feature>
<dbReference type="Gene3D" id="1.20.5.190">
    <property type="match status" value="1"/>
</dbReference>
<feature type="region of interest" description="Disordered" evidence="4">
    <location>
        <begin position="20"/>
        <end position="66"/>
    </location>
</feature>
<dbReference type="Pfam" id="PF00612">
    <property type="entry name" value="IQ"/>
    <property type="match status" value="2"/>
</dbReference>
<dbReference type="Proteomes" id="UP000834106">
    <property type="component" value="Chromosome 12"/>
</dbReference>
<reference evidence="6" key="1">
    <citation type="submission" date="2023-05" db="EMBL/GenBank/DDBJ databases">
        <authorList>
            <person name="Huff M."/>
        </authorList>
    </citation>
    <scope>NUCLEOTIDE SEQUENCE</scope>
</reference>
<feature type="compositionally biased region" description="Polar residues" evidence="4">
    <location>
        <begin position="194"/>
        <end position="209"/>
    </location>
</feature>
<organism evidence="6 7">
    <name type="scientific">Fraxinus pennsylvanica</name>
    <dbReference type="NCBI Taxonomy" id="56036"/>
    <lineage>
        <taxon>Eukaryota</taxon>
        <taxon>Viridiplantae</taxon>
        <taxon>Streptophyta</taxon>
        <taxon>Embryophyta</taxon>
        <taxon>Tracheophyta</taxon>
        <taxon>Spermatophyta</taxon>
        <taxon>Magnoliopsida</taxon>
        <taxon>eudicotyledons</taxon>
        <taxon>Gunneridae</taxon>
        <taxon>Pentapetalae</taxon>
        <taxon>asterids</taxon>
        <taxon>lamiids</taxon>
        <taxon>Lamiales</taxon>
        <taxon>Oleaceae</taxon>
        <taxon>Oleeae</taxon>
        <taxon>Fraxinus</taxon>
    </lineage>
</organism>
<evidence type="ECO:0000256" key="2">
    <source>
        <dbReference type="ARBA" id="ARBA00024341"/>
    </source>
</evidence>
<protein>
    <recommendedName>
        <fullName evidence="5">DUF4005 domain-containing protein</fullName>
    </recommendedName>
</protein>
<feature type="region of interest" description="Disordered" evidence="4">
    <location>
        <begin position="375"/>
        <end position="399"/>
    </location>
</feature>
<sequence>MGKASKWFLGLIGFKKPDPDHKPTKKKWTFVKSSKDKDHSQILTPEKSQHGVVPLNPSGETESDASKHAIAVAEATAAVAEAAVAAAQAAAAVVELTSSGSTTDSAVSGCVNMSARVSQMAAGYGNREDLAAVMIQSHFRAYLSRKALRALRALVKLQALARGHLVRKRTADILRRMQALLRAQARARMGRATISKSPLSSMKSPQTNHPGPATPEKFEHVIRARSMKNEQLILKRNDLNSNGKFLINKGYSTRTGRFDDERSDKILDVDNEKPYITPKHRNLFHSSHLSIGSDQICHSFSTSKDSISRLNPSYSEVQSPLKFTLNVDETSLDAADNRGPFTPTKSDESRSCLSGYSDLPNYMAYTESSKFKVRSLSAPKQRPQYERSSSTKRYSIHGYDESRTNIQRVSALHTNFTSKAYPGSGRLDRLGMPARGDFQSFNGGHWNRYSM</sequence>